<organism evidence="6">
    <name type="scientific">Intestinibacter bartlettii</name>
    <dbReference type="NCBI Taxonomy" id="261299"/>
    <lineage>
        <taxon>Bacteria</taxon>
        <taxon>Bacillati</taxon>
        <taxon>Bacillota</taxon>
        <taxon>Clostridia</taxon>
        <taxon>Peptostreptococcales</taxon>
        <taxon>Peptostreptococcaceae</taxon>
        <taxon>Intestinibacter</taxon>
    </lineage>
</organism>
<dbReference type="InterPro" id="IPR022385">
    <property type="entry name" value="Rhs_assc_core"/>
</dbReference>
<feature type="domain" description="DUF6531" evidence="4">
    <location>
        <begin position="819"/>
        <end position="886"/>
    </location>
</feature>
<evidence type="ECO:0000256" key="1">
    <source>
        <dbReference type="ARBA" id="ARBA00022737"/>
    </source>
</evidence>
<dbReference type="NCBIfam" id="TIGR01643">
    <property type="entry name" value="YD_repeat_2x"/>
    <property type="match status" value="1"/>
</dbReference>
<dbReference type="PANTHER" id="PTHR32305">
    <property type="match status" value="1"/>
</dbReference>
<dbReference type="GO" id="GO:0016787">
    <property type="term" value="F:hydrolase activity"/>
    <property type="evidence" value="ECO:0007669"/>
    <property type="project" value="UniProtKB-KW"/>
</dbReference>
<keyword evidence="2" id="KW-1133">Transmembrane helix</keyword>
<keyword evidence="6" id="KW-0378">Hydrolase</keyword>
<dbReference type="PANTHER" id="PTHR32305:SF15">
    <property type="entry name" value="PROTEIN RHSA-RELATED"/>
    <property type="match status" value="1"/>
</dbReference>
<dbReference type="Pfam" id="PF20148">
    <property type="entry name" value="DUF6531"/>
    <property type="match status" value="1"/>
</dbReference>
<dbReference type="InterPro" id="IPR045351">
    <property type="entry name" value="DUF6531"/>
</dbReference>
<feature type="domain" description="Teneurin-like YD-shell" evidence="5">
    <location>
        <begin position="928"/>
        <end position="1329"/>
    </location>
</feature>
<feature type="domain" description="Teneurin-like YD-shell" evidence="5">
    <location>
        <begin position="1798"/>
        <end position="2145"/>
    </location>
</feature>
<dbReference type="RefSeq" id="WP_156530586.1">
    <property type="nucleotide sequence ID" value="NZ_CACRUE010000006.1"/>
</dbReference>
<dbReference type="EMBL" id="CACRUE010000006">
    <property type="protein sequence ID" value="VYT71516.1"/>
    <property type="molecule type" value="Genomic_DNA"/>
</dbReference>
<feature type="chain" id="PRO_5026733989" evidence="3">
    <location>
        <begin position="34"/>
        <end position="2321"/>
    </location>
</feature>
<reference evidence="6" key="1">
    <citation type="submission" date="2019-11" db="EMBL/GenBank/DDBJ databases">
        <authorList>
            <person name="Feng L."/>
        </authorList>
    </citation>
    <scope>NUCLEOTIDE SEQUENCE</scope>
    <source>
        <strain evidence="6">IbartlettiiLFYP30</strain>
    </source>
</reference>
<evidence type="ECO:0000256" key="3">
    <source>
        <dbReference type="SAM" id="SignalP"/>
    </source>
</evidence>
<accession>A0A6N2Z094</accession>
<keyword evidence="1" id="KW-0677">Repeat</keyword>
<feature type="signal peptide" evidence="3">
    <location>
        <begin position="1"/>
        <end position="33"/>
    </location>
</feature>
<dbReference type="Gene3D" id="2.60.40.10">
    <property type="entry name" value="Immunoglobulins"/>
    <property type="match status" value="1"/>
</dbReference>
<dbReference type="InterPro" id="IPR056823">
    <property type="entry name" value="TEN-like_YD-shell"/>
</dbReference>
<dbReference type="InterPro" id="IPR050708">
    <property type="entry name" value="T6SS_VgrG/RHS"/>
</dbReference>
<dbReference type="Gene3D" id="2.180.10.10">
    <property type="entry name" value="RHS repeat-associated core"/>
    <property type="match status" value="3"/>
</dbReference>
<keyword evidence="2" id="KW-0472">Membrane</keyword>
<proteinExistence type="predicted"/>
<evidence type="ECO:0000313" key="6">
    <source>
        <dbReference type="EMBL" id="VYT71516.1"/>
    </source>
</evidence>
<keyword evidence="2" id="KW-0812">Transmembrane</keyword>
<protein>
    <submittedName>
        <fullName evidence="6">tRNA3(Ser)-specific nuclease WapA</fullName>
        <ecNumber evidence="6">3.1.-.-</ecNumber>
    </submittedName>
</protein>
<dbReference type="Pfam" id="PF25023">
    <property type="entry name" value="TEN_YD-shell"/>
    <property type="match status" value="2"/>
</dbReference>
<evidence type="ECO:0000259" key="4">
    <source>
        <dbReference type="Pfam" id="PF20148"/>
    </source>
</evidence>
<gene>
    <name evidence="6" type="primary">wapA_1</name>
    <name evidence="6" type="ORF">IBLFYP30_00986</name>
</gene>
<keyword evidence="3" id="KW-0732">Signal</keyword>
<feature type="transmembrane region" description="Helical" evidence="2">
    <location>
        <begin position="2192"/>
        <end position="2213"/>
    </location>
</feature>
<dbReference type="EC" id="3.1.-.-" evidence="6"/>
<evidence type="ECO:0000259" key="5">
    <source>
        <dbReference type="Pfam" id="PF25023"/>
    </source>
</evidence>
<dbReference type="InterPro" id="IPR031325">
    <property type="entry name" value="RHS_repeat"/>
</dbReference>
<dbReference type="InterPro" id="IPR006530">
    <property type="entry name" value="YD"/>
</dbReference>
<sequence>MQKNKRQNLLKKIIANFLVVVFLLVSLPMNVFADEIDKITSANKDIYLEKSVNEDNVIKKTENSTLYELEDGLKKQVLYDTDIRFYDKDNKLTDYDPSLVRIISDKSENNEDLSKYKYENKAGDKKLYLPEKVSTETPILLENEDNQIKIAPIVENNTSKVNIEKQKTINIYDDEVSLPIKANYEDNDTNTTYEYISQDNGVKENLILNEKPESNVFQYEITVNDNLIPKKCEIEESIIFCKNDNEENVIASIDMPFMNDKTGKAYSDDITYDIEKSKYDDNKYILTMTLSQDYLNDKDRVYPVTVDPTVTWTGDSNLIDTYILSNSKYADMNFYNSGTTAFPIGYTSSMGTCRSLIRSLDLLDTVKNKYVESATLTMYETSSCDKNMTVNAYRIIDSWTKKNVTWNNKPRYNTSSGIMGTVKTTGTLYKARVMDLTKYAQGLANSTYSTDKGLMLKTNSDTTSSAGYCKFYGSRHASSTLRPKFTVEYYDGPTIASSIKLSKSYLKQNNTTTLTWSGIESKALDKIEYRVVSYDDKTKETGTTNVIEATSIGTTQSGSAELTDIKNLKEGCYKIFVRGIDKGKIQGEEKSCILHIDNTKPTIESVTFDENNATITWQNANDLHFKNVQYRLNSGSYKIMSTDVSGSFTIPTDEFTQDGTYTVQVRATDKSGNVSTVKSFNYEYLNPENISDYKPLNLNISNYYGKNLITWEISKEDKTLGSISYNIYKGTTENFTPSNDNLIAENIKTFYYADMEVGKNSYYKVQAVVTGSTKKGEISDSINGENISTTEFDKRLGNKEYLGYFTFDTPNGNGTIEKSKGNLTYSQTDTELPTEQLDFSLQRTYNSQSTFSGMFGLGFSDTFHKELYKVGDNIVLSENDGSIYKFKKENDNWVCDETKDYELNENSGENIYKIKISKTETKEIILTHKYEITTKDNTIYRFNEKGQLVVVTEPNETCIIYNYDDVGRLSKLTNSNGVEISLQYKNGNDKNLLEKIVLPDGSVLKYDYSNGKLTKFTHLKNDDLICFDKVNYCFEYDTNNLLTGIKDAKGNLYSINYNSDKASKVVYPNGENYNLNYLNGATEVSKINENRALIYTESTSFDTNNGRVTTETDANKNKTTYTYGNKNNQYLVTKTSKIVDYQDLNSNSQMVNSTTTVITKTEYNENEDIKEETDEEGNVTEYTYNSKYEINEHNPTAIITKPSNSTEDSNSISNETFDYDKFGNLTEEKDLINETITQTEFNSNGQVASETVKNINADEKDNPDSKLEYSYDDLGNIETELTTTGNIQSSQTNEYDSMGRVTLSIDSSTNNQTETEYDYLGREVKTKLLNSSGTLIEKKENTYDENGTLIKEVSNGVTTNYEYDNLNRLTKKTISDSNGSVSYNTVYSYADVKHLNTGITTTDEKNIYCEKTYKNNLDTPIEIKYYDENGNLVREKTNGIYKDYVYDNNKNAIVTFEMNSNSDGEIDLSNKKISLSLYDKNGKNIVNVQNASISKGFFVTTKDSIVTKSEYDNLGNVIKETNAEGISTGYTYDEQSRVETVISAKGTNIENQTTIEYNTNKDNNTTTTIVKDAKGNMHYETKNAADLTISTIDNGNIENPSKEISTKYTYDIKGNKEIETFSNGDYKKYYYNPINQLIKIMYFEKGDNQSGKATLQTDYTYDIKGNITSMIDYKFDGNDSIPYHYTYYEYDLNGKMTGYSEINASSKPSDGAINNHKLVYKYDVEGNITEIVYPTSLNDGITSIKFEYNEYNWITGIKAKINSVYKELRDYSYNSDGTINNIKDYTYDTNNNVNGYILKKYTYDNFGRVSSMKYYNSDSDIVKESYTYTYDKNSNIKSESIVNNYPTKDSDKVDEKREYNYNELNRLISSDIVNNKTNKTESYAYEYDKVGNMTSKANILSDSNKNNTVYTYNDLNQLVSSETSNLSTGKTTSKKTYSYDENGNNIKEVDSIKNITKEMTYDVDNRLDTYTQTENDKTTTQSNLYNGNDQRIQKTEGDNTINYYYQNDNVLYTTDKDEKKTSHSFVGLEGNTISTMRYNLSGLEYYVYNKDIKGSTTNIIDNNKNAKISYKYSDFGETEEFGDTDFYNEIAYTGGIYDESTALYYLNARYYNPEDARFITQDTYRGEVNEPNTLHLYTYCANNPINYVDPSGHIATNIVGAVIGAVIGAVGGYYLGKWLANKLGLKGNIKSVFIAGVAALSGASIAAIGYFVGPYIAKSWSWLSASLAGLLKGSYKRVGTISKFKINNHINVPKHLWNRVLKNPSNTNVKNLVYKAIKNGKWTLKKSGSVEINYKYKKEIITVTGNVVNKIFKVGNAWVKR</sequence>
<dbReference type="InterPro" id="IPR013783">
    <property type="entry name" value="Ig-like_fold"/>
</dbReference>
<dbReference type="Pfam" id="PF05593">
    <property type="entry name" value="RHS_repeat"/>
    <property type="match status" value="1"/>
</dbReference>
<feature type="transmembrane region" description="Helical" evidence="2">
    <location>
        <begin position="2158"/>
        <end position="2180"/>
    </location>
</feature>
<dbReference type="NCBIfam" id="TIGR03696">
    <property type="entry name" value="Rhs_assc_core"/>
    <property type="match status" value="1"/>
</dbReference>
<name>A0A6N2Z094_9FIRM</name>
<evidence type="ECO:0000256" key="2">
    <source>
        <dbReference type="SAM" id="Phobius"/>
    </source>
</evidence>